<dbReference type="EC" id="2.7.7.3" evidence="9"/>
<keyword evidence="7 9" id="KW-0173">Coenzyme A biosynthesis</keyword>
<dbReference type="GO" id="GO:0005524">
    <property type="term" value="F:ATP binding"/>
    <property type="evidence" value="ECO:0007669"/>
    <property type="project" value="UniProtKB-KW"/>
</dbReference>
<keyword evidence="2 9" id="KW-0808">Transferase</keyword>
<protein>
    <recommendedName>
        <fullName evidence="9">Phosphopantetheine adenylyltransferase</fullName>
        <ecNumber evidence="9">2.7.7.3</ecNumber>
    </recommendedName>
    <alternativeName>
        <fullName evidence="9">Dephospho-CoA pyrophosphorylase</fullName>
    </alternativeName>
    <alternativeName>
        <fullName evidence="9">Pantetheine-phosphate adenylyltransferase</fullName>
        <shortName evidence="9">PPAT</shortName>
    </alternativeName>
</protein>
<feature type="binding site" evidence="9">
    <location>
        <begin position="126"/>
        <end position="132"/>
    </location>
    <ligand>
        <name>ATP</name>
        <dbReference type="ChEBI" id="CHEBI:30616"/>
    </ligand>
</feature>
<dbReference type="Proteomes" id="UP000316426">
    <property type="component" value="Chromosome"/>
</dbReference>
<dbReference type="SUPFAM" id="SSF52374">
    <property type="entry name" value="Nucleotidylyl transferase"/>
    <property type="match status" value="1"/>
</dbReference>
<comment type="similarity">
    <text evidence="9">Belongs to the bacterial CoaD family.</text>
</comment>
<keyword evidence="1 9" id="KW-0963">Cytoplasm</keyword>
<dbReference type="RefSeq" id="WP_145113430.1">
    <property type="nucleotide sequence ID" value="NZ_CP036349.1"/>
</dbReference>
<dbReference type="GO" id="GO:0015937">
    <property type="term" value="P:coenzyme A biosynthetic process"/>
    <property type="evidence" value="ECO:0007669"/>
    <property type="project" value="UniProtKB-UniRule"/>
</dbReference>
<dbReference type="UniPathway" id="UPA00241">
    <property type="reaction ID" value="UER00355"/>
</dbReference>
<dbReference type="InterPro" id="IPR001980">
    <property type="entry name" value="PPAT"/>
</dbReference>
<evidence type="ECO:0000256" key="2">
    <source>
        <dbReference type="ARBA" id="ARBA00022679"/>
    </source>
</evidence>
<comment type="function">
    <text evidence="9">Reversibly transfers an adenylyl group from ATP to 4'-phosphopantetheine, yielding dephospho-CoA (dPCoA) and pyrophosphate.</text>
</comment>
<feature type="binding site" evidence="9">
    <location>
        <begin position="91"/>
        <end position="93"/>
    </location>
    <ligand>
        <name>ATP</name>
        <dbReference type="ChEBI" id="CHEBI:30616"/>
    </ligand>
</feature>
<dbReference type="NCBIfam" id="TIGR01510">
    <property type="entry name" value="coaD_prev_kdtB"/>
    <property type="match status" value="1"/>
</dbReference>
<dbReference type="PANTHER" id="PTHR21342">
    <property type="entry name" value="PHOSPHOPANTETHEINE ADENYLYLTRANSFERASE"/>
    <property type="match status" value="1"/>
</dbReference>
<evidence type="ECO:0000313" key="11">
    <source>
        <dbReference type="EMBL" id="QDV74749.1"/>
    </source>
</evidence>
<dbReference type="Pfam" id="PF01467">
    <property type="entry name" value="CTP_transf_like"/>
    <property type="match status" value="1"/>
</dbReference>
<dbReference type="InterPro" id="IPR014729">
    <property type="entry name" value="Rossmann-like_a/b/a_fold"/>
</dbReference>
<comment type="subcellular location">
    <subcellularLocation>
        <location evidence="9">Cytoplasm</location>
    </subcellularLocation>
</comment>
<feature type="site" description="Transition state stabilizer" evidence="9">
    <location>
        <position position="18"/>
    </location>
</feature>
<feature type="binding site" evidence="9">
    <location>
        <position position="18"/>
    </location>
    <ligand>
        <name>ATP</name>
        <dbReference type="ChEBI" id="CHEBI:30616"/>
    </ligand>
</feature>
<comment type="pathway">
    <text evidence="9">Cofactor biosynthesis; coenzyme A biosynthesis; CoA from (R)-pantothenate: step 4/5.</text>
</comment>
<evidence type="ECO:0000256" key="5">
    <source>
        <dbReference type="ARBA" id="ARBA00022840"/>
    </source>
</evidence>
<evidence type="ECO:0000256" key="7">
    <source>
        <dbReference type="ARBA" id="ARBA00022993"/>
    </source>
</evidence>
<evidence type="ECO:0000313" key="12">
    <source>
        <dbReference type="Proteomes" id="UP000316426"/>
    </source>
</evidence>
<keyword evidence="5 9" id="KW-0067">ATP-binding</keyword>
<organism evidence="11 12">
    <name type="scientific">Botrimarina mediterranea</name>
    <dbReference type="NCBI Taxonomy" id="2528022"/>
    <lineage>
        <taxon>Bacteria</taxon>
        <taxon>Pseudomonadati</taxon>
        <taxon>Planctomycetota</taxon>
        <taxon>Planctomycetia</taxon>
        <taxon>Pirellulales</taxon>
        <taxon>Lacipirellulaceae</taxon>
        <taxon>Botrimarina</taxon>
    </lineage>
</organism>
<evidence type="ECO:0000256" key="9">
    <source>
        <dbReference type="HAMAP-Rule" id="MF_00151"/>
    </source>
</evidence>
<comment type="catalytic activity">
    <reaction evidence="8 9">
        <text>(R)-4'-phosphopantetheine + ATP + H(+) = 3'-dephospho-CoA + diphosphate</text>
        <dbReference type="Rhea" id="RHEA:19801"/>
        <dbReference type="ChEBI" id="CHEBI:15378"/>
        <dbReference type="ChEBI" id="CHEBI:30616"/>
        <dbReference type="ChEBI" id="CHEBI:33019"/>
        <dbReference type="ChEBI" id="CHEBI:57328"/>
        <dbReference type="ChEBI" id="CHEBI:61723"/>
        <dbReference type="EC" id="2.7.7.3"/>
    </reaction>
</comment>
<keyword evidence="4 9" id="KW-0547">Nucleotide-binding</keyword>
<keyword evidence="3 9" id="KW-0548">Nucleotidyltransferase</keyword>
<evidence type="ECO:0000256" key="1">
    <source>
        <dbReference type="ARBA" id="ARBA00022490"/>
    </source>
</evidence>
<keyword evidence="6 9" id="KW-0460">Magnesium</keyword>
<feature type="binding site" evidence="9">
    <location>
        <position position="10"/>
    </location>
    <ligand>
        <name>substrate</name>
    </ligand>
</feature>
<comment type="cofactor">
    <cofactor evidence="9">
        <name>Mg(2+)</name>
        <dbReference type="ChEBI" id="CHEBI:18420"/>
    </cofactor>
</comment>
<dbReference type="EMBL" id="CP036349">
    <property type="protein sequence ID" value="QDV74749.1"/>
    <property type="molecule type" value="Genomic_DNA"/>
</dbReference>
<evidence type="ECO:0000256" key="3">
    <source>
        <dbReference type="ARBA" id="ARBA00022695"/>
    </source>
</evidence>
<proteinExistence type="inferred from homology"/>
<feature type="binding site" evidence="9">
    <location>
        <position position="101"/>
    </location>
    <ligand>
        <name>ATP</name>
        <dbReference type="ChEBI" id="CHEBI:30616"/>
    </ligand>
</feature>
<sequence length="164" mass="18230">MSRRAVYTGSFDPVTLGHLNVMQRARLVADELIVGVGHNAHKTALFDVEERAELVERAVKAAGLDHVRVETFDGLAVRFVRKMDARLILRGVRSVTDMEAEFTMILANRKLDPEIETIFFMAGDEFSHVSSTLIKQITPLASDDEVAKFVPREIIPALRAKLGG</sequence>
<evidence type="ECO:0000259" key="10">
    <source>
        <dbReference type="Pfam" id="PF01467"/>
    </source>
</evidence>
<gene>
    <name evidence="9 11" type="primary">coaD</name>
    <name evidence="11" type="ORF">Spa11_29570</name>
</gene>
<feature type="binding site" evidence="9">
    <location>
        <position position="90"/>
    </location>
    <ligand>
        <name>substrate</name>
    </ligand>
</feature>
<evidence type="ECO:0000256" key="8">
    <source>
        <dbReference type="ARBA" id="ARBA00029346"/>
    </source>
</evidence>
<dbReference type="GO" id="GO:0004595">
    <property type="term" value="F:pantetheine-phosphate adenylyltransferase activity"/>
    <property type="evidence" value="ECO:0007669"/>
    <property type="project" value="UniProtKB-UniRule"/>
</dbReference>
<evidence type="ECO:0000256" key="6">
    <source>
        <dbReference type="ARBA" id="ARBA00022842"/>
    </source>
</evidence>
<feature type="binding site" evidence="9">
    <location>
        <position position="76"/>
    </location>
    <ligand>
        <name>substrate</name>
    </ligand>
</feature>
<dbReference type="KEGG" id="bmei:Spa11_29570"/>
<reference evidence="11 12" key="1">
    <citation type="submission" date="2019-02" db="EMBL/GenBank/DDBJ databases">
        <title>Deep-cultivation of Planctomycetes and their phenomic and genomic characterization uncovers novel biology.</title>
        <authorList>
            <person name="Wiegand S."/>
            <person name="Jogler M."/>
            <person name="Boedeker C."/>
            <person name="Pinto D."/>
            <person name="Vollmers J."/>
            <person name="Rivas-Marin E."/>
            <person name="Kohn T."/>
            <person name="Peeters S.H."/>
            <person name="Heuer A."/>
            <person name="Rast P."/>
            <person name="Oberbeckmann S."/>
            <person name="Bunk B."/>
            <person name="Jeske O."/>
            <person name="Meyerdierks A."/>
            <person name="Storesund J.E."/>
            <person name="Kallscheuer N."/>
            <person name="Luecker S."/>
            <person name="Lage O.M."/>
            <person name="Pohl T."/>
            <person name="Merkel B.J."/>
            <person name="Hornburger P."/>
            <person name="Mueller R.-W."/>
            <person name="Bruemmer F."/>
            <person name="Labrenz M."/>
            <person name="Spormann A.M."/>
            <person name="Op den Camp H."/>
            <person name="Overmann J."/>
            <person name="Amann R."/>
            <person name="Jetten M.S.M."/>
            <person name="Mascher T."/>
            <person name="Medema M.H."/>
            <person name="Devos D.P."/>
            <person name="Kaster A.-K."/>
            <person name="Ovreas L."/>
            <person name="Rohde M."/>
            <person name="Galperin M.Y."/>
            <person name="Jogler C."/>
        </authorList>
    </citation>
    <scope>NUCLEOTIDE SEQUENCE [LARGE SCALE GENOMIC DNA]</scope>
    <source>
        <strain evidence="11 12">Spa11</strain>
    </source>
</reference>
<feature type="domain" description="Cytidyltransferase-like" evidence="10">
    <location>
        <begin position="6"/>
        <end position="136"/>
    </location>
</feature>
<dbReference type="PANTHER" id="PTHR21342:SF1">
    <property type="entry name" value="PHOSPHOPANTETHEINE ADENYLYLTRANSFERASE"/>
    <property type="match status" value="1"/>
</dbReference>
<evidence type="ECO:0000256" key="4">
    <source>
        <dbReference type="ARBA" id="ARBA00022741"/>
    </source>
</evidence>
<accession>A0A518KAD5</accession>
<dbReference type="NCBIfam" id="TIGR00125">
    <property type="entry name" value="cyt_tran_rel"/>
    <property type="match status" value="1"/>
</dbReference>
<dbReference type="AlphaFoldDB" id="A0A518KAD5"/>
<dbReference type="Gene3D" id="3.40.50.620">
    <property type="entry name" value="HUPs"/>
    <property type="match status" value="1"/>
</dbReference>
<feature type="binding site" evidence="9">
    <location>
        <begin position="10"/>
        <end position="11"/>
    </location>
    <ligand>
        <name>ATP</name>
        <dbReference type="ChEBI" id="CHEBI:30616"/>
    </ligand>
</feature>
<dbReference type="InterPro" id="IPR004821">
    <property type="entry name" value="Cyt_trans-like"/>
</dbReference>
<keyword evidence="12" id="KW-1185">Reference proteome</keyword>
<feature type="binding site" evidence="9">
    <location>
        <position position="42"/>
    </location>
    <ligand>
        <name>substrate</name>
    </ligand>
</feature>
<comment type="subunit">
    <text evidence="9">Homohexamer.</text>
</comment>
<dbReference type="PRINTS" id="PR01020">
    <property type="entry name" value="LPSBIOSNTHSS"/>
</dbReference>
<name>A0A518KAD5_9BACT</name>
<dbReference type="GO" id="GO:0005737">
    <property type="term" value="C:cytoplasm"/>
    <property type="evidence" value="ECO:0007669"/>
    <property type="project" value="UniProtKB-SubCell"/>
</dbReference>
<dbReference type="HAMAP" id="MF_00151">
    <property type="entry name" value="PPAT_bact"/>
    <property type="match status" value="1"/>
</dbReference>